<evidence type="ECO:0000313" key="2">
    <source>
        <dbReference type="Proteomes" id="UP000218542"/>
    </source>
</evidence>
<keyword evidence="2" id="KW-1185">Reference proteome</keyword>
<organism evidence="1 2">
    <name type="scientific">Candidatus Scalindua japonica</name>
    <dbReference type="NCBI Taxonomy" id="1284222"/>
    <lineage>
        <taxon>Bacteria</taxon>
        <taxon>Pseudomonadati</taxon>
        <taxon>Planctomycetota</taxon>
        <taxon>Candidatus Brocadiia</taxon>
        <taxon>Candidatus Brocadiales</taxon>
        <taxon>Candidatus Scalinduaceae</taxon>
        <taxon>Candidatus Scalindua</taxon>
    </lineage>
</organism>
<protein>
    <submittedName>
        <fullName evidence="1">Uncharacterized protein</fullName>
    </submittedName>
</protein>
<dbReference type="AlphaFoldDB" id="A0A286TTL0"/>
<dbReference type="EMBL" id="BAOS01000001">
    <property type="protein sequence ID" value="GAX59201.1"/>
    <property type="molecule type" value="Genomic_DNA"/>
</dbReference>
<sequence length="557" mass="59920">MKIRSMICYTVLIFFFLLVFSKISSAWFSDPKINTPIQPVTVSQIDHSALSDGTGGAIITWAENVGGNPQEFDIYAQKIDSQGNRVWPFPIEICTAPSFQGIPKITRDGVGGAIIVWHDTRSGFGQGGQEGDEFDNFDIYAQRINGDGQILWAENGVPVSESAKWQVYPVIDTDGLGGAIIAWDDGRSFNSQVYVQRVDQNGNILWGQDGLLIAVIPPEDGQSDPRIVADGFGGAIVAWTDLRSGINTDAYGQRVDGNGNRLWGIGGVPLASVVGDQLLVRVASDGVGGGIFSWTDSRDGSEEFDIYAQRVDAGGTIAWSPEGIPVCNITGSQIKNEIISDGLGGALVTWEDGRRSDSVNNITHTDLYVQKVNSQGLTVWDAGGVVVAATDEAQIRPSILSDGSGGAFISWQDFFRGGTWWNIYAQHIDESGQAKWKNDGIPVSIADEIQTDPLIISDGTGGVIILWYDNRAGTYFNIFAQQVDSRGLLDGGKYNFFTADKDGNPKTAFAPGELILFKSSWTVPAPLISGTYLGLSGTVINSGAKFQGDTTTYEVSP</sequence>
<reference evidence="2" key="1">
    <citation type="journal article" date="2017" name="Environ. Microbiol. Rep.">
        <title>Genetic Diversity of Marine Anaerobic Ammonium-Oxidizing Bacteria as Revealed by Genomic and Proteomic Analyses of 'Candidatus Scalindua japonica'.</title>
        <authorList>
            <person name="Oshiki M."/>
            <person name="Mizuto K."/>
            <person name="Kimura Z."/>
            <person name="Kindaichi T."/>
            <person name="Satoh H."/>
            <person name="Okabe S."/>
        </authorList>
    </citation>
    <scope>NUCLEOTIDE SEQUENCE [LARGE SCALE GENOMIC DNA]</scope>
    <source>
        <strain evidence="2">husup-a2</strain>
    </source>
</reference>
<accession>A0A286TTL0</accession>
<proteinExistence type="predicted"/>
<dbReference type="OrthoDB" id="237258at2"/>
<dbReference type="Proteomes" id="UP000218542">
    <property type="component" value="Unassembled WGS sequence"/>
</dbReference>
<gene>
    <name evidence="1" type="ORF">SCALIN_C01_0132</name>
</gene>
<comment type="caution">
    <text evidence="1">The sequence shown here is derived from an EMBL/GenBank/DDBJ whole genome shotgun (WGS) entry which is preliminary data.</text>
</comment>
<evidence type="ECO:0000313" key="1">
    <source>
        <dbReference type="EMBL" id="GAX59201.1"/>
    </source>
</evidence>
<name>A0A286TTL0_9BACT</name>
<dbReference type="RefSeq" id="WP_133111562.1">
    <property type="nucleotide sequence ID" value="NZ_BAOS01000001.1"/>
</dbReference>